<dbReference type="SUPFAM" id="SSF56300">
    <property type="entry name" value="Metallo-dependent phosphatases"/>
    <property type="match status" value="1"/>
</dbReference>
<evidence type="ECO:0000256" key="4">
    <source>
        <dbReference type="ARBA" id="ARBA00022722"/>
    </source>
</evidence>
<proteinExistence type="inferred from homology"/>
<dbReference type="InterPro" id="IPR050535">
    <property type="entry name" value="DNA_Repair-Maintenance_Comp"/>
</dbReference>
<evidence type="ECO:0000256" key="2">
    <source>
        <dbReference type="ARBA" id="ARBA00011322"/>
    </source>
</evidence>
<evidence type="ECO:0000256" key="5">
    <source>
        <dbReference type="ARBA" id="ARBA00022801"/>
    </source>
</evidence>
<dbReference type="InterPro" id="IPR004843">
    <property type="entry name" value="Calcineurin-like_PHP"/>
</dbReference>
<dbReference type="GO" id="GO:0006260">
    <property type="term" value="P:DNA replication"/>
    <property type="evidence" value="ECO:0007669"/>
    <property type="project" value="UniProtKB-KW"/>
</dbReference>
<dbReference type="PANTHER" id="PTHR30337:SF0">
    <property type="entry name" value="NUCLEASE SBCCD SUBUNIT D"/>
    <property type="match status" value="1"/>
</dbReference>
<reference evidence="10" key="1">
    <citation type="submission" date="2024-06" db="EMBL/GenBank/DDBJ databases">
        <title>Methylostella associata gen. nov., sp. nov., a novel Ancalomicrobiaceae-affiliated facultatively methylotrophic bacteria that feed on methanotrophs of the genus Methylococcus.</title>
        <authorList>
            <person name="Saltykova V."/>
            <person name="Danilova O.V."/>
            <person name="Oshkin I.Y."/>
            <person name="Belova S.E."/>
            <person name="Pimenov N.V."/>
            <person name="Dedysh S.N."/>
        </authorList>
    </citation>
    <scope>NUCLEOTIDE SEQUENCE</scope>
    <source>
        <strain evidence="10">S20</strain>
    </source>
</reference>
<keyword evidence="7" id="KW-0235">DNA replication</keyword>
<feature type="domain" description="Calcineurin-like phosphoesterase" evidence="8">
    <location>
        <begin position="2"/>
        <end position="236"/>
    </location>
</feature>
<sequence length="419" mass="44561">MIRLLHTADWHLGQKLQGWSREVEHARVLDRLVAIAAERQVDALILAGDVFDTINVPHETERLYYETLGRLRRALPDLTIVVTAGNHDPAGRIDAPGPIVSALGIHTIGTVARRDGAIDLDRHLIPLRSATGAVAAHVLAIPHLGPASLPPIETGEEIPGSPVVRAVTAFHAEAVAAARARIGAAPLILTGHLTIAGGLESEGAERRILIGGEHAIPATLFPADVAYVALGHLHKPQGIGRETVRYSGSLMPLSATERGYDHGVTIVEIDAAGTRIEHVPIERPVPFLRIPARGGLAPAAIEAELQSLGLDPALPITERPFLHLGIRLDGPAPTLKADLDRIASAFPVRLVGHGIERPEREADDAPATDLAIDLADRDPLDLFRLAFDKAHPGIAPNERHLAAFAAALDAVLDPDRQGA</sequence>
<evidence type="ECO:0000313" key="10">
    <source>
        <dbReference type="EMBL" id="XBY44187.1"/>
    </source>
</evidence>
<dbReference type="InterPro" id="IPR004593">
    <property type="entry name" value="SbcD"/>
</dbReference>
<comment type="function">
    <text evidence="7">SbcCD cleaves DNA hairpin structures. These structures can inhibit DNA replication and are intermediates in certain DNA recombination reactions. The complex acts as a 3'-&gt;5' double strand exonuclease that can open hairpins. It also has a 5' single-strand endonuclease activity.</text>
</comment>
<dbReference type="KEGG" id="mflg:ABS361_19430"/>
<keyword evidence="6 7" id="KW-0269">Exonuclease</keyword>
<dbReference type="PANTHER" id="PTHR30337">
    <property type="entry name" value="COMPONENT OF ATP-DEPENDENT DSDNA EXONUCLEASE"/>
    <property type="match status" value="1"/>
</dbReference>
<evidence type="ECO:0000256" key="1">
    <source>
        <dbReference type="ARBA" id="ARBA00010555"/>
    </source>
</evidence>
<dbReference type="EMBL" id="CP158568">
    <property type="protein sequence ID" value="XBY44187.1"/>
    <property type="molecule type" value="Genomic_DNA"/>
</dbReference>
<keyword evidence="5 7" id="KW-0378">Hydrolase</keyword>
<keyword evidence="7" id="KW-0255">Endonuclease</keyword>
<feature type="domain" description="Nuclease SbcCD subunit D C-terminal" evidence="9">
    <location>
        <begin position="285"/>
        <end position="389"/>
    </location>
</feature>
<comment type="similarity">
    <text evidence="1 7">Belongs to the SbcD family.</text>
</comment>
<protein>
    <recommendedName>
        <fullName evidence="3 7">Nuclease SbcCD subunit D</fullName>
    </recommendedName>
</protein>
<dbReference type="GO" id="GO:0006310">
    <property type="term" value="P:DNA recombination"/>
    <property type="evidence" value="ECO:0007669"/>
    <property type="project" value="UniProtKB-KW"/>
</dbReference>
<keyword evidence="7" id="KW-0233">DNA recombination</keyword>
<comment type="subunit">
    <text evidence="2 7">Heterodimer of SbcC and SbcD.</text>
</comment>
<evidence type="ECO:0000256" key="7">
    <source>
        <dbReference type="RuleBase" id="RU363069"/>
    </source>
</evidence>
<dbReference type="CDD" id="cd00840">
    <property type="entry name" value="MPP_Mre11_N"/>
    <property type="match status" value="1"/>
</dbReference>
<gene>
    <name evidence="7" type="primary">sbcD</name>
    <name evidence="10" type="ORF">ABS361_19430</name>
</gene>
<keyword evidence="4 7" id="KW-0540">Nuclease</keyword>
<organism evidence="10">
    <name type="scientific">Methyloraptor flagellatus</name>
    <dbReference type="NCBI Taxonomy" id="3162530"/>
    <lineage>
        <taxon>Bacteria</taxon>
        <taxon>Pseudomonadati</taxon>
        <taxon>Pseudomonadota</taxon>
        <taxon>Alphaproteobacteria</taxon>
        <taxon>Hyphomicrobiales</taxon>
        <taxon>Ancalomicrobiaceae</taxon>
        <taxon>Methyloraptor</taxon>
    </lineage>
</organism>
<dbReference type="Pfam" id="PF12320">
    <property type="entry name" value="SbcD_C"/>
    <property type="match status" value="1"/>
</dbReference>
<dbReference type="NCBIfam" id="TIGR00619">
    <property type="entry name" value="sbcd"/>
    <property type="match status" value="1"/>
</dbReference>
<dbReference type="Pfam" id="PF00149">
    <property type="entry name" value="Metallophos"/>
    <property type="match status" value="1"/>
</dbReference>
<dbReference type="InterPro" id="IPR029052">
    <property type="entry name" value="Metallo-depent_PP-like"/>
</dbReference>
<evidence type="ECO:0000259" key="8">
    <source>
        <dbReference type="Pfam" id="PF00149"/>
    </source>
</evidence>
<dbReference type="GO" id="GO:0004519">
    <property type="term" value="F:endonuclease activity"/>
    <property type="evidence" value="ECO:0007669"/>
    <property type="project" value="UniProtKB-KW"/>
</dbReference>
<dbReference type="InterPro" id="IPR026843">
    <property type="entry name" value="SbcD_C"/>
</dbReference>
<evidence type="ECO:0000256" key="3">
    <source>
        <dbReference type="ARBA" id="ARBA00013365"/>
    </source>
</evidence>
<accession>A0AAU7X810</accession>
<dbReference type="Gene3D" id="3.60.21.10">
    <property type="match status" value="1"/>
</dbReference>
<evidence type="ECO:0000256" key="6">
    <source>
        <dbReference type="ARBA" id="ARBA00022839"/>
    </source>
</evidence>
<name>A0AAU7X810_9HYPH</name>
<dbReference type="InterPro" id="IPR041796">
    <property type="entry name" value="Mre11_N"/>
</dbReference>
<dbReference type="AlphaFoldDB" id="A0AAU7X810"/>
<dbReference type="GO" id="GO:0008408">
    <property type="term" value="F:3'-5' exonuclease activity"/>
    <property type="evidence" value="ECO:0007669"/>
    <property type="project" value="InterPro"/>
</dbReference>
<dbReference type="RefSeq" id="WP_407049281.1">
    <property type="nucleotide sequence ID" value="NZ_CP158568.1"/>
</dbReference>
<evidence type="ECO:0000259" key="9">
    <source>
        <dbReference type="Pfam" id="PF12320"/>
    </source>
</evidence>